<dbReference type="OrthoDB" id="9816572at2"/>
<proteinExistence type="inferred from homology"/>
<feature type="compositionally biased region" description="Basic and acidic residues" evidence="11">
    <location>
        <begin position="1"/>
        <end position="15"/>
    </location>
</feature>
<keyword evidence="6 10" id="KW-1133">Transmembrane helix</keyword>
<keyword evidence="5 10" id="KW-0573">Peptidoglycan synthesis</keyword>
<comment type="subcellular location">
    <subcellularLocation>
        <location evidence="10">Cell inner membrane</location>
        <topology evidence="10">Multi-pass membrane protein</topology>
    </subcellularLocation>
    <subcellularLocation>
        <location evidence="1">Cell membrane</location>
        <topology evidence="1">Multi-pass membrane protein</topology>
    </subcellularLocation>
</comment>
<keyword evidence="10" id="KW-0997">Cell inner membrane</keyword>
<dbReference type="AlphaFoldDB" id="A0A369C7E7"/>
<feature type="transmembrane region" description="Helical" evidence="10">
    <location>
        <begin position="252"/>
        <end position="271"/>
    </location>
</feature>
<dbReference type="HAMAP" id="MF_02078">
    <property type="entry name" value="MurJ_MviN"/>
    <property type="match status" value="1"/>
</dbReference>
<evidence type="ECO:0000256" key="8">
    <source>
        <dbReference type="ARBA" id="ARBA00060041"/>
    </source>
</evidence>
<keyword evidence="3 10" id="KW-0812">Transmembrane</keyword>
<dbReference type="UniPathway" id="UPA00219"/>
<evidence type="ECO:0000256" key="7">
    <source>
        <dbReference type="ARBA" id="ARBA00023136"/>
    </source>
</evidence>
<dbReference type="PANTHER" id="PTHR47019:SF1">
    <property type="entry name" value="LIPID II FLIPPASE MURJ"/>
    <property type="match status" value="1"/>
</dbReference>
<feature type="transmembrane region" description="Helical" evidence="10">
    <location>
        <begin position="544"/>
        <end position="563"/>
    </location>
</feature>
<keyword evidence="4 10" id="KW-0133">Cell shape</keyword>
<evidence type="ECO:0000313" key="12">
    <source>
        <dbReference type="EMBL" id="RCX29839.1"/>
    </source>
</evidence>
<dbReference type="InterPro" id="IPR051050">
    <property type="entry name" value="Lipid_II_flippase_MurJ/MviN"/>
</dbReference>
<feature type="transmembrane region" description="Helical" evidence="10">
    <location>
        <begin position="470"/>
        <end position="492"/>
    </location>
</feature>
<evidence type="ECO:0000313" key="13">
    <source>
        <dbReference type="Proteomes" id="UP000252707"/>
    </source>
</evidence>
<evidence type="ECO:0000256" key="4">
    <source>
        <dbReference type="ARBA" id="ARBA00022960"/>
    </source>
</evidence>
<dbReference type="Pfam" id="PF03023">
    <property type="entry name" value="MurJ"/>
    <property type="match status" value="1"/>
</dbReference>
<evidence type="ECO:0000256" key="3">
    <source>
        <dbReference type="ARBA" id="ARBA00022692"/>
    </source>
</evidence>
<keyword evidence="10" id="KW-0961">Cell wall biogenesis/degradation</keyword>
<feature type="transmembrane region" description="Helical" evidence="10">
    <location>
        <begin position="292"/>
        <end position="317"/>
    </location>
</feature>
<feature type="transmembrane region" description="Helical" evidence="10">
    <location>
        <begin position="375"/>
        <end position="399"/>
    </location>
</feature>
<keyword evidence="7 10" id="KW-0472">Membrane</keyword>
<dbReference type="GO" id="GO:0071555">
    <property type="term" value="P:cell wall organization"/>
    <property type="evidence" value="ECO:0007669"/>
    <property type="project" value="UniProtKB-KW"/>
</dbReference>
<feature type="transmembrane region" description="Helical" evidence="10">
    <location>
        <begin position="221"/>
        <end position="240"/>
    </location>
</feature>
<feature type="transmembrane region" description="Helical" evidence="10">
    <location>
        <begin position="337"/>
        <end position="355"/>
    </location>
</feature>
<dbReference type="PANTHER" id="PTHR47019">
    <property type="entry name" value="LIPID II FLIPPASE MURJ"/>
    <property type="match status" value="1"/>
</dbReference>
<feature type="transmembrane region" description="Helical" evidence="10">
    <location>
        <begin position="411"/>
        <end position="432"/>
    </location>
</feature>
<comment type="function">
    <text evidence="8 10">Involved in peptidoglycan biosynthesis. Transports lipid-linked peptidoglycan precursors from the inner to the outer leaflet of the cytoplasmic membrane.</text>
</comment>
<dbReference type="GO" id="GO:0008360">
    <property type="term" value="P:regulation of cell shape"/>
    <property type="evidence" value="ECO:0007669"/>
    <property type="project" value="UniProtKB-KW"/>
</dbReference>
<evidence type="ECO:0000256" key="10">
    <source>
        <dbReference type="HAMAP-Rule" id="MF_02078"/>
    </source>
</evidence>
<feature type="transmembrane region" description="Helical" evidence="10">
    <location>
        <begin position="154"/>
        <end position="177"/>
    </location>
</feature>
<comment type="similarity">
    <text evidence="9 10">Belongs to the MurJ/MviN family.</text>
</comment>
<feature type="transmembrane region" description="Helical" evidence="10">
    <location>
        <begin position="504"/>
        <end position="524"/>
    </location>
</feature>
<evidence type="ECO:0000256" key="6">
    <source>
        <dbReference type="ARBA" id="ARBA00022989"/>
    </source>
</evidence>
<sequence length="572" mass="60435">MPDFGLQEKGHDRLGSCDPGGNVPRSLPRPLIPARREPHRPDLSTAGHRCVESALPAGDSGVSRALIRTTASVGGITLLSRVLGFLRDMVIARLFGAGMGADAFIVAFKIPNLLRRLFVEGAFAHAFVPVLSATREHGGHAAVRDLAGRVAGTLALWLFGITALAVVAAPLLILVFAPGFAHTGGRLDLAVEMLRVAFPYLLFIALTACAGGVLNTCGNYWVPAFTPALLNLSIIAAAFWLAPRLDAPVTALAWGVLLGGGLQLAFQLPFLARLRLLPRPRPRRADPEVRRILRGLGPAVIGVSVTQLNLLLDTFIASFLVTGSVSWLYYSDRLMEFPLGVLGLALATVLLPQLARDHLDGGRRFSGLLDWGLRWTVFIGTPAALGLVLLATPLITTLFQYGAFGGNDMRMAAGSLMAYAAGLVGFVAVKVLAPGHYARREQRAPVRCAVAALVVNLLLSLLLVQPLAHVGLALATSIAALVNAALLGWSLVRQGVYRPEPGWPLLLARVGAGCVALAAVSAAFTPPAETWLAWGGLQRVGRLALLVAAGVIVYLGAAWAAGLRPRHLRAPP</sequence>
<keyword evidence="10" id="KW-0813">Transport</keyword>
<protein>
    <recommendedName>
        <fullName evidence="10">Probable lipid II flippase MurJ</fullName>
    </recommendedName>
</protein>
<evidence type="ECO:0000256" key="9">
    <source>
        <dbReference type="ARBA" id="ARBA00061532"/>
    </source>
</evidence>
<dbReference type="GO" id="GO:0015648">
    <property type="term" value="F:lipid-linked peptidoglycan transporter activity"/>
    <property type="evidence" value="ECO:0007669"/>
    <property type="project" value="UniProtKB-UniRule"/>
</dbReference>
<name>A0A369C7E7_9GAMM</name>
<dbReference type="GO" id="GO:0009252">
    <property type="term" value="P:peptidoglycan biosynthetic process"/>
    <property type="evidence" value="ECO:0007669"/>
    <property type="project" value="UniProtKB-UniRule"/>
</dbReference>
<dbReference type="PRINTS" id="PR01806">
    <property type="entry name" value="VIRFACTRMVIN"/>
</dbReference>
<evidence type="ECO:0000256" key="5">
    <source>
        <dbReference type="ARBA" id="ARBA00022984"/>
    </source>
</evidence>
<evidence type="ECO:0000256" key="1">
    <source>
        <dbReference type="ARBA" id="ARBA00004651"/>
    </source>
</evidence>
<evidence type="ECO:0000256" key="2">
    <source>
        <dbReference type="ARBA" id="ARBA00022475"/>
    </source>
</evidence>
<comment type="pathway">
    <text evidence="10">Cell wall biogenesis; peptidoglycan biosynthesis.</text>
</comment>
<dbReference type="EMBL" id="QPJY01000006">
    <property type="protein sequence ID" value="RCX29839.1"/>
    <property type="molecule type" value="Genomic_DNA"/>
</dbReference>
<dbReference type="InterPro" id="IPR004268">
    <property type="entry name" value="MurJ"/>
</dbReference>
<keyword evidence="2 10" id="KW-1003">Cell membrane</keyword>
<gene>
    <name evidence="10" type="primary">murJ</name>
    <name evidence="12" type="ORF">DFQ59_10671</name>
</gene>
<feature type="transmembrane region" description="Helical" evidence="10">
    <location>
        <begin position="444"/>
        <end position="464"/>
    </location>
</feature>
<dbReference type="CDD" id="cd13123">
    <property type="entry name" value="MATE_MurJ_like"/>
    <property type="match status" value="1"/>
</dbReference>
<evidence type="ECO:0000256" key="11">
    <source>
        <dbReference type="SAM" id="MobiDB-lite"/>
    </source>
</evidence>
<feature type="transmembrane region" description="Helical" evidence="10">
    <location>
        <begin position="197"/>
        <end position="214"/>
    </location>
</feature>
<dbReference type="NCBIfam" id="TIGR01695">
    <property type="entry name" value="murJ_mviN"/>
    <property type="match status" value="1"/>
</dbReference>
<comment type="caution">
    <text evidence="12">The sequence shown here is derived from an EMBL/GenBank/DDBJ whole genome shotgun (WGS) entry which is preliminary data.</text>
</comment>
<accession>A0A369C7E7</accession>
<organism evidence="12 13">
    <name type="scientific">Thioalbus denitrificans</name>
    <dbReference type="NCBI Taxonomy" id="547122"/>
    <lineage>
        <taxon>Bacteria</taxon>
        <taxon>Pseudomonadati</taxon>
        <taxon>Pseudomonadota</taxon>
        <taxon>Gammaproteobacteria</taxon>
        <taxon>Chromatiales</taxon>
        <taxon>Ectothiorhodospiraceae</taxon>
        <taxon>Thioalbus</taxon>
    </lineage>
</organism>
<reference evidence="12 13" key="1">
    <citation type="submission" date="2018-07" db="EMBL/GenBank/DDBJ databases">
        <title>Genomic Encyclopedia of Type Strains, Phase IV (KMG-IV): sequencing the most valuable type-strain genomes for metagenomic binning, comparative biology and taxonomic classification.</title>
        <authorList>
            <person name="Goeker M."/>
        </authorList>
    </citation>
    <scope>NUCLEOTIDE SEQUENCE [LARGE SCALE GENOMIC DNA]</scope>
    <source>
        <strain evidence="12 13">DSM 26407</strain>
    </source>
</reference>
<dbReference type="Proteomes" id="UP000252707">
    <property type="component" value="Unassembled WGS sequence"/>
</dbReference>
<dbReference type="GO" id="GO:0034204">
    <property type="term" value="P:lipid translocation"/>
    <property type="evidence" value="ECO:0007669"/>
    <property type="project" value="TreeGrafter"/>
</dbReference>
<feature type="region of interest" description="Disordered" evidence="11">
    <location>
        <begin position="1"/>
        <end position="45"/>
    </location>
</feature>
<feature type="transmembrane region" description="Helical" evidence="10">
    <location>
        <begin position="90"/>
        <end position="108"/>
    </location>
</feature>
<dbReference type="GO" id="GO:0005886">
    <property type="term" value="C:plasma membrane"/>
    <property type="evidence" value="ECO:0007669"/>
    <property type="project" value="UniProtKB-SubCell"/>
</dbReference>
<keyword evidence="13" id="KW-1185">Reference proteome</keyword>